<dbReference type="CDD" id="cd03429">
    <property type="entry name" value="NUDIX_NADH_pyrophosphatase_Nudt13"/>
    <property type="match status" value="1"/>
</dbReference>
<keyword evidence="5" id="KW-0479">Metal-binding</keyword>
<dbReference type="GO" id="GO:0019677">
    <property type="term" value="P:NAD+ catabolic process"/>
    <property type="evidence" value="ECO:0007669"/>
    <property type="project" value="TreeGrafter"/>
</dbReference>
<dbReference type="GO" id="GO:0046872">
    <property type="term" value="F:metal ion binding"/>
    <property type="evidence" value="ECO:0007669"/>
    <property type="project" value="UniProtKB-KW"/>
</dbReference>
<dbReference type="OrthoDB" id="9791656at2"/>
<dbReference type="GO" id="GO:0035529">
    <property type="term" value="F:NADH pyrophosphatase activity"/>
    <property type="evidence" value="ECO:0007669"/>
    <property type="project" value="TreeGrafter"/>
</dbReference>
<dbReference type="InterPro" id="IPR015797">
    <property type="entry name" value="NUDIX_hydrolase-like_dom_sf"/>
</dbReference>
<dbReference type="RefSeq" id="WP_068568254.1">
    <property type="nucleotide sequence ID" value="NZ_FNLF01000002.1"/>
</dbReference>
<sequence>MMSVAKLSLTVPPLLSRYHVDRADELRADETALDAAWATAKVLRIDPRGRFDLDGTDLAFARGHEVAPARPADAVLLGRVDGAIVFALRVEKFDGADLRMRGHLLSPVDSALLGQALGILNWHATAGFSPVDGAPTVPGKAGWVRATADGREEFPRTDGAMITLVHDGGDHILLGRQHQWPERLFSLFAGFVEPGESLEQCVARELHEEAGIEVDEITYVASQPWPFPRSLMLGFTARASRDAALDFRDGEIAEAQWFSRLQVRDALAAGDWSTDAPDAPLLLPNSISIARAIVEAWAAGPS</sequence>
<evidence type="ECO:0000256" key="6">
    <source>
        <dbReference type="ARBA" id="ARBA00022801"/>
    </source>
</evidence>
<dbReference type="PANTHER" id="PTHR42904">
    <property type="entry name" value="NUDIX HYDROLASE, NUDC SUBFAMILY"/>
    <property type="match status" value="1"/>
</dbReference>
<evidence type="ECO:0000256" key="9">
    <source>
        <dbReference type="ARBA" id="ARBA00023679"/>
    </source>
</evidence>
<proteinExistence type="inferred from homology"/>
<evidence type="ECO:0000313" key="13">
    <source>
        <dbReference type="Proteomes" id="UP000183053"/>
    </source>
</evidence>
<keyword evidence="7" id="KW-0460">Magnesium</keyword>
<dbReference type="AlphaFoldDB" id="A0A1H1GQG8"/>
<evidence type="ECO:0000256" key="8">
    <source>
        <dbReference type="ARBA" id="ARBA00023027"/>
    </source>
</evidence>
<evidence type="ECO:0000256" key="4">
    <source>
        <dbReference type="ARBA" id="ARBA00012381"/>
    </source>
</evidence>
<dbReference type="PROSITE" id="PS51462">
    <property type="entry name" value="NUDIX"/>
    <property type="match status" value="1"/>
</dbReference>
<dbReference type="GO" id="GO:0006742">
    <property type="term" value="P:NADP+ catabolic process"/>
    <property type="evidence" value="ECO:0007669"/>
    <property type="project" value="TreeGrafter"/>
</dbReference>
<evidence type="ECO:0000256" key="2">
    <source>
        <dbReference type="ARBA" id="ARBA00001947"/>
    </source>
</evidence>
<keyword evidence="8" id="KW-0520">NAD</keyword>
<evidence type="ECO:0000259" key="11">
    <source>
        <dbReference type="PROSITE" id="PS51462"/>
    </source>
</evidence>
<gene>
    <name evidence="12" type="ORF">SAMN04489765_3495</name>
</gene>
<dbReference type="EMBL" id="FNLF01000002">
    <property type="protein sequence ID" value="SDR15437.1"/>
    <property type="molecule type" value="Genomic_DNA"/>
</dbReference>
<organism evidence="12 13">
    <name type="scientific">Tsukamurella pulmonis</name>
    <dbReference type="NCBI Taxonomy" id="47312"/>
    <lineage>
        <taxon>Bacteria</taxon>
        <taxon>Bacillati</taxon>
        <taxon>Actinomycetota</taxon>
        <taxon>Actinomycetes</taxon>
        <taxon>Mycobacteriales</taxon>
        <taxon>Tsukamurellaceae</taxon>
        <taxon>Tsukamurella</taxon>
    </lineage>
</organism>
<dbReference type="InterPro" id="IPR050241">
    <property type="entry name" value="NAD-cap_RNA_hydrolase_NudC"/>
</dbReference>
<comment type="catalytic activity">
    <reaction evidence="9">
        <text>a 5'-end NAD(+)-phospho-ribonucleoside in mRNA + H2O = a 5'-end phospho-adenosine-phospho-ribonucleoside in mRNA + beta-nicotinamide D-ribonucleotide + 2 H(+)</text>
        <dbReference type="Rhea" id="RHEA:60876"/>
        <dbReference type="Rhea" id="RHEA-COMP:15698"/>
        <dbReference type="Rhea" id="RHEA-COMP:15719"/>
        <dbReference type="ChEBI" id="CHEBI:14649"/>
        <dbReference type="ChEBI" id="CHEBI:15377"/>
        <dbReference type="ChEBI" id="CHEBI:15378"/>
        <dbReference type="ChEBI" id="CHEBI:144029"/>
        <dbReference type="ChEBI" id="CHEBI:144051"/>
    </reaction>
    <physiologicalReaction direction="left-to-right" evidence="9">
        <dbReference type="Rhea" id="RHEA:60877"/>
    </physiologicalReaction>
</comment>
<dbReference type="Pfam" id="PF09296">
    <property type="entry name" value="NUDIX-like"/>
    <property type="match status" value="1"/>
</dbReference>
<dbReference type="STRING" id="47312.SAMN04489765_3495"/>
<dbReference type="InterPro" id="IPR020084">
    <property type="entry name" value="NUDIX_hydrolase_CS"/>
</dbReference>
<dbReference type="PANTHER" id="PTHR42904:SF6">
    <property type="entry name" value="NAD-CAPPED RNA HYDROLASE NUDT12"/>
    <property type="match status" value="1"/>
</dbReference>
<dbReference type="InterPro" id="IPR049734">
    <property type="entry name" value="NudC-like_C"/>
</dbReference>
<comment type="cofactor">
    <cofactor evidence="2">
        <name>Zn(2+)</name>
        <dbReference type="ChEBI" id="CHEBI:29105"/>
    </cofactor>
</comment>
<evidence type="ECO:0000313" key="12">
    <source>
        <dbReference type="EMBL" id="SDR15437.1"/>
    </source>
</evidence>
<comment type="cofactor">
    <cofactor evidence="1">
        <name>Mg(2+)</name>
        <dbReference type="ChEBI" id="CHEBI:18420"/>
    </cofactor>
</comment>
<accession>A0A1H1GQG8</accession>
<dbReference type="Gene3D" id="3.90.79.20">
    <property type="match status" value="1"/>
</dbReference>
<dbReference type="InterPro" id="IPR020476">
    <property type="entry name" value="Nudix_hydrolase"/>
</dbReference>
<keyword evidence="6 10" id="KW-0378">Hydrolase</keyword>
<dbReference type="PRINTS" id="PR00502">
    <property type="entry name" value="NUDIXFAMILY"/>
</dbReference>
<protein>
    <recommendedName>
        <fullName evidence="4">NAD(+) diphosphatase</fullName>
        <ecNumber evidence="4">3.6.1.22</ecNumber>
    </recommendedName>
</protein>
<keyword evidence="13" id="KW-1185">Reference proteome</keyword>
<evidence type="ECO:0000256" key="3">
    <source>
        <dbReference type="ARBA" id="ARBA00009595"/>
    </source>
</evidence>
<evidence type="ECO:0000256" key="5">
    <source>
        <dbReference type="ARBA" id="ARBA00022723"/>
    </source>
</evidence>
<dbReference type="Gene3D" id="3.90.79.10">
    <property type="entry name" value="Nucleoside Triphosphate Pyrophosphohydrolase"/>
    <property type="match status" value="1"/>
</dbReference>
<dbReference type="EC" id="3.6.1.22" evidence="4"/>
<dbReference type="SUPFAM" id="SSF55811">
    <property type="entry name" value="Nudix"/>
    <property type="match status" value="1"/>
</dbReference>
<feature type="domain" description="Nudix hydrolase" evidence="11">
    <location>
        <begin position="155"/>
        <end position="284"/>
    </location>
</feature>
<dbReference type="PROSITE" id="PS00893">
    <property type="entry name" value="NUDIX_BOX"/>
    <property type="match status" value="1"/>
</dbReference>
<reference evidence="13" key="1">
    <citation type="submission" date="2016-10" db="EMBL/GenBank/DDBJ databases">
        <authorList>
            <person name="Varghese N."/>
            <person name="Submissions S."/>
        </authorList>
    </citation>
    <scope>NUCLEOTIDE SEQUENCE [LARGE SCALE GENOMIC DNA]</scope>
    <source>
        <strain evidence="13">DSM 44142</strain>
    </source>
</reference>
<name>A0A1H1GQG8_9ACTN</name>
<dbReference type="InterPro" id="IPR015375">
    <property type="entry name" value="NADH_PPase-like_N"/>
</dbReference>
<evidence type="ECO:0000256" key="1">
    <source>
        <dbReference type="ARBA" id="ARBA00001946"/>
    </source>
</evidence>
<comment type="similarity">
    <text evidence="3">Belongs to the Nudix hydrolase family. NudC subfamily.</text>
</comment>
<dbReference type="InterPro" id="IPR000086">
    <property type="entry name" value="NUDIX_hydrolase_dom"/>
</dbReference>
<dbReference type="NCBIfam" id="NF001299">
    <property type="entry name" value="PRK00241.1"/>
    <property type="match status" value="1"/>
</dbReference>
<dbReference type="Pfam" id="PF00293">
    <property type="entry name" value="NUDIX"/>
    <property type="match status" value="1"/>
</dbReference>
<evidence type="ECO:0000256" key="10">
    <source>
        <dbReference type="RuleBase" id="RU003476"/>
    </source>
</evidence>
<evidence type="ECO:0000256" key="7">
    <source>
        <dbReference type="ARBA" id="ARBA00022842"/>
    </source>
</evidence>
<dbReference type="GO" id="GO:0005829">
    <property type="term" value="C:cytosol"/>
    <property type="evidence" value="ECO:0007669"/>
    <property type="project" value="TreeGrafter"/>
</dbReference>
<dbReference type="Proteomes" id="UP000183053">
    <property type="component" value="Unassembled WGS sequence"/>
</dbReference>